<feature type="region of interest" description="Disordered" evidence="2">
    <location>
        <begin position="172"/>
        <end position="242"/>
    </location>
</feature>
<dbReference type="AlphaFoldDB" id="A0AAD8S060"/>
<dbReference type="PANTHER" id="PTHR33026:SF7">
    <property type="entry name" value="OS03G0100275 PROTEIN"/>
    <property type="match status" value="1"/>
</dbReference>
<comment type="caution">
    <text evidence="3">The sequence shown here is derived from an EMBL/GenBank/DDBJ whole genome shotgun (WGS) entry which is preliminary data.</text>
</comment>
<dbReference type="Proteomes" id="UP001231189">
    <property type="component" value="Unassembled WGS sequence"/>
</dbReference>
<dbReference type="PANTHER" id="PTHR33026">
    <property type="entry name" value="OS06G0360600 PROTEIN"/>
    <property type="match status" value="1"/>
</dbReference>
<gene>
    <name evidence="3" type="ORF">QYE76_007461</name>
</gene>
<evidence type="ECO:0000313" key="4">
    <source>
        <dbReference type="Proteomes" id="UP001231189"/>
    </source>
</evidence>
<feature type="coiled-coil region" evidence="1">
    <location>
        <begin position="358"/>
        <end position="431"/>
    </location>
</feature>
<feature type="region of interest" description="Disordered" evidence="2">
    <location>
        <begin position="284"/>
        <end position="330"/>
    </location>
</feature>
<sequence length="442" mass="48961">MATEDLEWERSKISSQDMNLLKKLGFAKKKDALRFPHEESYPSPPMEYRVSFVDHLIRGLSPPIHEFLRGLLFVYGLQLHRIRMQPLQARKNLLWMYAGDEDVERLSADLPAKDLEKLIRRISKLNKKDTIPSCCKVKPFCGANPLPEGHLTLTSLPPLPEGGEVEEMAVVTDDNQGPSRPESGVGGSQKSAASLEKENETEVTSSTRSSIPGASPKGKRKRDETIDSGASKANTSRAEKIVPDAGEKALGLYDAALISSDEEEDVPIDATARMSTSHTLVVSEAHPDGGETSPPQQDLEHPTPAVSPRAPSPKKARLESTKEPTMLSRCSSTPLMEEPFMKELIRFGTQFIGYRDYAAQLEEKFAETSKRADALAAKLEQSESARMKAEADAATVEDLQKKLDDAKKALKENVAQHAAREEEILRRLESQNRRFVSKCPHP</sequence>
<accession>A0AAD8S060</accession>
<keyword evidence="4" id="KW-1185">Reference proteome</keyword>
<name>A0AAD8S060_LOLMU</name>
<evidence type="ECO:0000256" key="2">
    <source>
        <dbReference type="SAM" id="MobiDB-lite"/>
    </source>
</evidence>
<dbReference type="EMBL" id="JAUUTY010000005">
    <property type="protein sequence ID" value="KAK1633146.1"/>
    <property type="molecule type" value="Genomic_DNA"/>
</dbReference>
<feature type="compositionally biased region" description="Polar residues" evidence="2">
    <location>
        <begin position="202"/>
        <end position="212"/>
    </location>
</feature>
<organism evidence="3 4">
    <name type="scientific">Lolium multiflorum</name>
    <name type="common">Italian ryegrass</name>
    <name type="synonym">Lolium perenne subsp. multiflorum</name>
    <dbReference type="NCBI Taxonomy" id="4521"/>
    <lineage>
        <taxon>Eukaryota</taxon>
        <taxon>Viridiplantae</taxon>
        <taxon>Streptophyta</taxon>
        <taxon>Embryophyta</taxon>
        <taxon>Tracheophyta</taxon>
        <taxon>Spermatophyta</taxon>
        <taxon>Magnoliopsida</taxon>
        <taxon>Liliopsida</taxon>
        <taxon>Poales</taxon>
        <taxon>Poaceae</taxon>
        <taxon>BOP clade</taxon>
        <taxon>Pooideae</taxon>
        <taxon>Poodae</taxon>
        <taxon>Poeae</taxon>
        <taxon>Poeae Chloroplast Group 2 (Poeae type)</taxon>
        <taxon>Loliodinae</taxon>
        <taxon>Loliinae</taxon>
        <taxon>Lolium</taxon>
    </lineage>
</organism>
<proteinExistence type="predicted"/>
<evidence type="ECO:0000313" key="3">
    <source>
        <dbReference type="EMBL" id="KAK1633146.1"/>
    </source>
</evidence>
<reference evidence="3" key="1">
    <citation type="submission" date="2023-07" db="EMBL/GenBank/DDBJ databases">
        <title>A chromosome-level genome assembly of Lolium multiflorum.</title>
        <authorList>
            <person name="Chen Y."/>
            <person name="Copetti D."/>
            <person name="Kolliker R."/>
            <person name="Studer B."/>
        </authorList>
    </citation>
    <scope>NUCLEOTIDE SEQUENCE</scope>
    <source>
        <strain evidence="3">02402/16</strain>
        <tissue evidence="3">Leaf</tissue>
    </source>
</reference>
<protein>
    <submittedName>
        <fullName evidence="3">Uncharacterized protein</fullName>
    </submittedName>
</protein>
<keyword evidence="1" id="KW-0175">Coiled coil</keyword>
<evidence type="ECO:0000256" key="1">
    <source>
        <dbReference type="SAM" id="Coils"/>
    </source>
</evidence>